<dbReference type="GO" id="GO:0004180">
    <property type="term" value="F:carboxypeptidase activity"/>
    <property type="evidence" value="ECO:0007669"/>
    <property type="project" value="UniProtKB-KW"/>
</dbReference>
<gene>
    <name evidence="2" type="ORF">C8P70_10946</name>
</gene>
<dbReference type="Proteomes" id="UP000295215">
    <property type="component" value="Unassembled WGS sequence"/>
</dbReference>
<evidence type="ECO:0000256" key="1">
    <source>
        <dbReference type="SAM" id="SignalP"/>
    </source>
</evidence>
<accession>A0A4V3E8P3</accession>
<keyword evidence="2" id="KW-0378">Hydrolase</keyword>
<sequence>MVKIALSIILFLLASIGFTQENQISGTIKNVETHANLAYVSIGVIDKAMGTISKEDGTFLMKTNKYLTEKNKVRFSMIGYQDYVASVKELENNPTIYLIPESSVLPEIAIIKKHINRYKIGNTKVGKMLMKYYSIHDASKDDQLGVEQGMIFDVENDFVVDKFSFHIGCNEYQNVKLRLKFYDVDKGEPIKLFNREDIIFDITDRKKGIFTVDLQDYDIIIKDKKQIAVSLEWVDGLVEGKHQNVLELHIKPESINTEYLSVQVNFRGEN</sequence>
<dbReference type="Pfam" id="PF13715">
    <property type="entry name" value="CarbopepD_reg_2"/>
    <property type="match status" value="1"/>
</dbReference>
<evidence type="ECO:0000313" key="2">
    <source>
        <dbReference type="EMBL" id="TDS60189.1"/>
    </source>
</evidence>
<feature type="chain" id="PRO_5020693848" evidence="1">
    <location>
        <begin position="20"/>
        <end position="270"/>
    </location>
</feature>
<protein>
    <submittedName>
        <fullName evidence="2">Carboxypeptidase-like protein</fullName>
    </submittedName>
</protein>
<dbReference type="InterPro" id="IPR008969">
    <property type="entry name" value="CarboxyPept-like_regulatory"/>
</dbReference>
<evidence type="ECO:0000313" key="3">
    <source>
        <dbReference type="Proteomes" id="UP000295215"/>
    </source>
</evidence>
<dbReference type="SUPFAM" id="SSF49464">
    <property type="entry name" value="Carboxypeptidase regulatory domain-like"/>
    <property type="match status" value="1"/>
</dbReference>
<keyword evidence="3" id="KW-1185">Reference proteome</keyword>
<dbReference type="EMBL" id="SOAG01000009">
    <property type="protein sequence ID" value="TDS60189.1"/>
    <property type="molecule type" value="Genomic_DNA"/>
</dbReference>
<organism evidence="2 3">
    <name type="scientific">Myroides indicus</name>
    <dbReference type="NCBI Taxonomy" id="1323422"/>
    <lineage>
        <taxon>Bacteria</taxon>
        <taxon>Pseudomonadati</taxon>
        <taxon>Bacteroidota</taxon>
        <taxon>Flavobacteriia</taxon>
        <taxon>Flavobacteriales</taxon>
        <taxon>Flavobacteriaceae</taxon>
        <taxon>Myroides</taxon>
    </lineage>
</organism>
<keyword evidence="2" id="KW-0645">Protease</keyword>
<proteinExistence type="predicted"/>
<dbReference type="OrthoDB" id="848221at2"/>
<dbReference type="AlphaFoldDB" id="A0A4V3E8P3"/>
<reference evidence="2 3" key="1">
    <citation type="submission" date="2019-03" db="EMBL/GenBank/DDBJ databases">
        <title>Genomic Encyclopedia of Archaeal and Bacterial Type Strains, Phase II (KMG-II): from individual species to whole genera.</title>
        <authorList>
            <person name="Goeker M."/>
        </authorList>
    </citation>
    <scope>NUCLEOTIDE SEQUENCE [LARGE SCALE GENOMIC DNA]</scope>
    <source>
        <strain evidence="2 3">DSM 28213</strain>
    </source>
</reference>
<dbReference type="RefSeq" id="WP_133712265.1">
    <property type="nucleotide sequence ID" value="NZ_SOAG01000009.1"/>
</dbReference>
<name>A0A4V3E8P3_9FLAO</name>
<keyword evidence="1" id="KW-0732">Signal</keyword>
<comment type="caution">
    <text evidence="2">The sequence shown here is derived from an EMBL/GenBank/DDBJ whole genome shotgun (WGS) entry which is preliminary data.</text>
</comment>
<keyword evidence="2" id="KW-0121">Carboxypeptidase</keyword>
<feature type="signal peptide" evidence="1">
    <location>
        <begin position="1"/>
        <end position="19"/>
    </location>
</feature>